<dbReference type="PROSITE" id="PS51471">
    <property type="entry name" value="FE2OG_OXY"/>
    <property type="match status" value="1"/>
</dbReference>
<evidence type="ECO:0000313" key="3">
    <source>
        <dbReference type="EMBL" id="KAK1436745.1"/>
    </source>
</evidence>
<reference evidence="3" key="1">
    <citation type="journal article" date="2023" name="bioRxiv">
        <title>Improved chromosome-level genome assembly for marigold (Tagetes erecta).</title>
        <authorList>
            <person name="Jiang F."/>
            <person name="Yuan L."/>
            <person name="Wang S."/>
            <person name="Wang H."/>
            <person name="Xu D."/>
            <person name="Wang A."/>
            <person name="Fan W."/>
        </authorList>
    </citation>
    <scope>NUCLEOTIDE SEQUENCE</scope>
    <source>
        <strain evidence="3">WSJ</strain>
        <tissue evidence="3">Leaf</tissue>
    </source>
</reference>
<dbReference type="GO" id="GO:0000209">
    <property type="term" value="P:protein polyubiquitination"/>
    <property type="evidence" value="ECO:0007669"/>
    <property type="project" value="TreeGrafter"/>
</dbReference>
<dbReference type="InterPro" id="IPR005123">
    <property type="entry name" value="Oxoglu/Fe-dep_dioxygenase_dom"/>
</dbReference>
<accession>A0AAD8L6S1</accession>
<dbReference type="PANTHER" id="PTHR14939:SF5">
    <property type="entry name" value="F-BOX ONLY PROTEIN 22"/>
    <property type="match status" value="1"/>
</dbReference>
<keyword evidence="4" id="KW-1185">Reference proteome</keyword>
<feature type="domain" description="Fe2OG dioxygenase" evidence="2">
    <location>
        <begin position="473"/>
        <end position="583"/>
    </location>
</feature>
<organism evidence="3 4">
    <name type="scientific">Tagetes erecta</name>
    <name type="common">African marigold</name>
    <dbReference type="NCBI Taxonomy" id="13708"/>
    <lineage>
        <taxon>Eukaryota</taxon>
        <taxon>Viridiplantae</taxon>
        <taxon>Streptophyta</taxon>
        <taxon>Embryophyta</taxon>
        <taxon>Tracheophyta</taxon>
        <taxon>Spermatophyta</taxon>
        <taxon>Magnoliopsida</taxon>
        <taxon>eudicotyledons</taxon>
        <taxon>Gunneridae</taxon>
        <taxon>Pentapetalae</taxon>
        <taxon>asterids</taxon>
        <taxon>campanulids</taxon>
        <taxon>Asterales</taxon>
        <taxon>Asteraceae</taxon>
        <taxon>Asteroideae</taxon>
        <taxon>Heliantheae alliance</taxon>
        <taxon>Tageteae</taxon>
        <taxon>Tagetes</taxon>
    </lineage>
</organism>
<dbReference type="GO" id="GO:0032436">
    <property type="term" value="P:positive regulation of proteasomal ubiquitin-dependent protein catabolic process"/>
    <property type="evidence" value="ECO:0007669"/>
    <property type="project" value="TreeGrafter"/>
</dbReference>
<dbReference type="Proteomes" id="UP001229421">
    <property type="component" value="Unassembled WGS sequence"/>
</dbReference>
<dbReference type="EMBL" id="JAUHHV010000001">
    <property type="protein sequence ID" value="KAK1436745.1"/>
    <property type="molecule type" value="Genomic_DNA"/>
</dbReference>
<name>A0AAD8L6S1_TARER</name>
<comment type="similarity">
    <text evidence="1">Belongs to the alkB family.</text>
</comment>
<protein>
    <recommendedName>
        <fullName evidence="2">Fe2OG dioxygenase domain-containing protein</fullName>
    </recommendedName>
</protein>
<dbReference type="InterPro" id="IPR037151">
    <property type="entry name" value="AlkB-like_sf"/>
</dbReference>
<evidence type="ECO:0000313" key="4">
    <source>
        <dbReference type="Proteomes" id="UP001229421"/>
    </source>
</evidence>
<dbReference type="PANTHER" id="PTHR14939">
    <property type="entry name" value="F-BOX ONLY PROTEIN 22"/>
    <property type="match status" value="1"/>
</dbReference>
<gene>
    <name evidence="3" type="ORF">QVD17_02527</name>
</gene>
<evidence type="ECO:0000256" key="1">
    <source>
        <dbReference type="ARBA" id="ARBA00007879"/>
    </source>
</evidence>
<dbReference type="Pfam" id="PF13532">
    <property type="entry name" value="2OG-FeII_Oxy_2"/>
    <property type="match status" value="1"/>
</dbReference>
<dbReference type="SUPFAM" id="SSF51197">
    <property type="entry name" value="Clavaminate synthase-like"/>
    <property type="match status" value="1"/>
</dbReference>
<dbReference type="Gene3D" id="2.60.120.590">
    <property type="entry name" value="Alpha-ketoglutarate-dependent dioxygenase AlkB-like"/>
    <property type="match status" value="1"/>
</dbReference>
<dbReference type="AlphaFoldDB" id="A0AAD8L6S1"/>
<proteinExistence type="inferred from homology"/>
<dbReference type="InterPro" id="IPR027450">
    <property type="entry name" value="AlkB-like"/>
</dbReference>
<comment type="caution">
    <text evidence="3">The sequence shown here is derived from an EMBL/GenBank/DDBJ whole genome shotgun (WGS) entry which is preliminary data.</text>
</comment>
<evidence type="ECO:0000259" key="2">
    <source>
        <dbReference type="PROSITE" id="PS51471"/>
    </source>
</evidence>
<sequence>MVAVEEVANKVLSEPIRPQFAILSILWLYSLQEAHQLITAKLSSKVALIVNRCHGVIGRDALSDEFKEASWRSRPGTGIVLTVGFVPGLKVKPISLLRQNEPPQQGIDAVMEKLDFGVSSETVIVGDCSCGIEQTTKDVNDEDVDDEYGCGIQQTVAAVALVFVMDRNKPPGRTGETRFHAVLSRGLSPVGPTYKFRYDLRCIGVTKRRVRSSIGQEWMTSLSFHTIMEEEEENEFLVVDGMGIKTGDSYRFYGKDHDTSRSFNLLSSFKQRSINDNDNWEVCGGLIFTSRFRFEPNVAFLENFPGVTLGGTLCYKEIGRRSIGMLKRYHDIPSSSIKDETKPFTLLFPRVRKNLVFDTWRNVSFTPQVLQPGMILFKKYLTLMAQVDILNICQGGALGPGGFYQPSNESGDKLQLRMMCYGRNWDPTTGYVRRYRSDGSEPPLLPYEFISLAENAIQDAQSQTSEVELPSMCPDICVASFYEDLDQLDLHQDCDESSNSLRRGLPVVSISIGNTMQFVYGHTNNENKLDSVMLESGDVLIFGGKSRHIFHGVRKLHPDLGPSELYQQTGFRSGRLNLTLRQI</sequence>